<evidence type="ECO:0000256" key="1">
    <source>
        <dbReference type="SAM" id="MobiDB-lite"/>
    </source>
</evidence>
<organism evidence="2 3">
    <name type="scientific">Shewanella electrodiphila</name>
    <dbReference type="NCBI Taxonomy" id="934143"/>
    <lineage>
        <taxon>Bacteria</taxon>
        <taxon>Pseudomonadati</taxon>
        <taxon>Pseudomonadota</taxon>
        <taxon>Gammaproteobacteria</taxon>
        <taxon>Alteromonadales</taxon>
        <taxon>Shewanellaceae</taxon>
        <taxon>Shewanella</taxon>
    </lineage>
</organism>
<feature type="compositionally biased region" description="Polar residues" evidence="1">
    <location>
        <begin position="1"/>
        <end position="24"/>
    </location>
</feature>
<feature type="compositionally biased region" description="Low complexity" evidence="1">
    <location>
        <begin position="25"/>
        <end position="37"/>
    </location>
</feature>
<name>A0ABT0KKA0_9GAMM</name>
<sequence>MQIQSSVSTQQVNDASATNTSITPAESASIATSKSSASTSQVDSVNLSAQAIALSNQAATIPNQAAQAKQTNSTSSENNTQPSLPNDGEKVENYVHYKKAQAQYQFYSDLAGVANGSDNSMSATSAYMVKNNDDARAATVQAANMNNQQNMLDTYMQTTQSINESV</sequence>
<dbReference type="EMBL" id="JAKIKU010000001">
    <property type="protein sequence ID" value="MCL1044267.1"/>
    <property type="molecule type" value="Genomic_DNA"/>
</dbReference>
<feature type="region of interest" description="Disordered" evidence="1">
    <location>
        <begin position="63"/>
        <end position="89"/>
    </location>
</feature>
<dbReference type="RefSeq" id="WP_248954702.1">
    <property type="nucleotide sequence ID" value="NZ_JAKIKU010000001.1"/>
</dbReference>
<dbReference type="Proteomes" id="UP001202134">
    <property type="component" value="Unassembled WGS sequence"/>
</dbReference>
<reference evidence="2 3" key="1">
    <citation type="submission" date="2022-01" db="EMBL/GenBank/DDBJ databases">
        <title>Whole genome-based taxonomy of the Shewanellaceae.</title>
        <authorList>
            <person name="Martin-Rodriguez A.J."/>
        </authorList>
    </citation>
    <scope>NUCLEOTIDE SEQUENCE [LARGE SCALE GENOMIC DNA]</scope>
    <source>
        <strain evidence="2 3">DSM 24955</strain>
    </source>
</reference>
<accession>A0ABT0KKA0</accession>
<proteinExistence type="predicted"/>
<protein>
    <submittedName>
        <fullName evidence="2">Uncharacterized protein</fullName>
    </submittedName>
</protein>
<keyword evidence="3" id="KW-1185">Reference proteome</keyword>
<evidence type="ECO:0000313" key="3">
    <source>
        <dbReference type="Proteomes" id="UP001202134"/>
    </source>
</evidence>
<comment type="caution">
    <text evidence="2">The sequence shown here is derived from an EMBL/GenBank/DDBJ whole genome shotgun (WGS) entry which is preliminary data.</text>
</comment>
<gene>
    <name evidence="2" type="ORF">L2737_02820</name>
</gene>
<evidence type="ECO:0000313" key="2">
    <source>
        <dbReference type="EMBL" id="MCL1044267.1"/>
    </source>
</evidence>
<feature type="region of interest" description="Disordered" evidence="1">
    <location>
        <begin position="1"/>
        <end position="37"/>
    </location>
</feature>
<feature type="compositionally biased region" description="Polar residues" evidence="1">
    <location>
        <begin position="63"/>
        <end position="84"/>
    </location>
</feature>